<accession>A0ABU7G8Q0</accession>
<organism evidence="10 11">
    <name type="scientific">Agarivorans aestuarii</name>
    <dbReference type="NCBI Taxonomy" id="1563703"/>
    <lineage>
        <taxon>Bacteria</taxon>
        <taxon>Pseudomonadati</taxon>
        <taxon>Pseudomonadota</taxon>
        <taxon>Gammaproteobacteria</taxon>
        <taxon>Alteromonadales</taxon>
        <taxon>Alteromonadaceae</taxon>
        <taxon>Agarivorans</taxon>
    </lineage>
</organism>
<dbReference type="SMART" id="SM00342">
    <property type="entry name" value="HTH_ARAC"/>
    <property type="match status" value="1"/>
</dbReference>
<dbReference type="PROSITE" id="PS00374">
    <property type="entry name" value="MGMT"/>
    <property type="match status" value="1"/>
</dbReference>
<dbReference type="EMBL" id="JAYDYW010000014">
    <property type="protein sequence ID" value="MEE1675564.1"/>
    <property type="molecule type" value="Genomic_DNA"/>
</dbReference>
<dbReference type="Pfam" id="PF01035">
    <property type="entry name" value="DNA_binding_1"/>
    <property type="match status" value="1"/>
</dbReference>
<protein>
    <submittedName>
        <fullName evidence="10">Methylated-DNA--[protein]-cysteine S-methyltransferase</fullName>
        <ecNumber evidence="10">2.1.1.63</ecNumber>
    </submittedName>
</protein>
<evidence type="ECO:0000256" key="6">
    <source>
        <dbReference type="ARBA" id="ARBA00023163"/>
    </source>
</evidence>
<gene>
    <name evidence="10" type="ORF">SNR37_000890</name>
</gene>
<dbReference type="Gene3D" id="1.10.10.10">
    <property type="entry name" value="Winged helix-like DNA-binding domain superfamily/Winged helix DNA-binding domain"/>
    <property type="match status" value="1"/>
</dbReference>
<dbReference type="EC" id="2.1.1.63" evidence="10"/>
<evidence type="ECO:0000256" key="4">
    <source>
        <dbReference type="ARBA" id="ARBA00022763"/>
    </source>
</evidence>
<reference evidence="10 11" key="2">
    <citation type="submission" date="2023-12" db="EMBL/GenBank/DDBJ databases">
        <authorList>
            <consortium name="Cladostephus spongiosus"/>
            <person name="Lorente B."/>
            <person name="Cabral C."/>
            <person name="Frias J."/>
            <person name="Faria J."/>
            <person name="Toubarro D."/>
        </authorList>
    </citation>
    <scope>NUCLEOTIDE SEQUENCE [LARGE SCALE GENOMIC DNA]</scope>
    <source>
        <strain evidence="10 11">ZMCS4</strain>
    </source>
</reference>
<dbReference type="InterPro" id="IPR014048">
    <property type="entry name" value="MethylDNA_cys_MeTrfase_DNA-bd"/>
</dbReference>
<evidence type="ECO:0000256" key="2">
    <source>
        <dbReference type="ARBA" id="ARBA00022603"/>
    </source>
</evidence>
<dbReference type="CDD" id="cd06445">
    <property type="entry name" value="ATase"/>
    <property type="match status" value="1"/>
</dbReference>
<evidence type="ECO:0000313" key="10">
    <source>
        <dbReference type="EMBL" id="MEE1675564.1"/>
    </source>
</evidence>
<evidence type="ECO:0000256" key="7">
    <source>
        <dbReference type="ARBA" id="ARBA00023204"/>
    </source>
</evidence>
<proteinExistence type="predicted"/>
<dbReference type="Pfam" id="PF12833">
    <property type="entry name" value="HTH_18"/>
    <property type="match status" value="1"/>
</dbReference>
<dbReference type="NCBIfam" id="TIGR00589">
    <property type="entry name" value="ogt"/>
    <property type="match status" value="1"/>
</dbReference>
<evidence type="ECO:0000313" key="11">
    <source>
        <dbReference type="Proteomes" id="UP001310248"/>
    </source>
</evidence>
<dbReference type="GO" id="GO:0003908">
    <property type="term" value="F:methylated-DNA-[protein]-cysteine S-methyltransferase activity"/>
    <property type="evidence" value="ECO:0007669"/>
    <property type="project" value="UniProtKB-EC"/>
</dbReference>
<keyword evidence="3 10" id="KW-0808">Transferase</keyword>
<dbReference type="SUPFAM" id="SSF53155">
    <property type="entry name" value="Methylated DNA-protein cysteine methyltransferase domain"/>
    <property type="match status" value="1"/>
</dbReference>
<evidence type="ECO:0000259" key="9">
    <source>
        <dbReference type="PROSITE" id="PS01124"/>
    </source>
</evidence>
<dbReference type="SUPFAM" id="SSF46767">
    <property type="entry name" value="Methylated DNA-protein cysteine methyltransferase, C-terminal domain"/>
    <property type="match status" value="1"/>
</dbReference>
<dbReference type="InterPro" id="IPR001497">
    <property type="entry name" value="MethylDNA_cys_MeTrfase_AS"/>
</dbReference>
<keyword evidence="11" id="KW-1185">Reference proteome</keyword>
<dbReference type="InterPro" id="IPR018060">
    <property type="entry name" value="HTH_AraC"/>
</dbReference>
<dbReference type="SUPFAM" id="SSF46689">
    <property type="entry name" value="Homeodomain-like"/>
    <property type="match status" value="1"/>
</dbReference>
<reference evidence="11" key="1">
    <citation type="submission" date="2023-07" db="EMBL/GenBank/DDBJ databases">
        <title>Draft genome sequence of Agarivorans aestuarii strain ZMCS4, a CAZymes producing bacteria isolated from the marine brown algae Clodostephus spongiosus.</title>
        <authorList>
            <person name="Lorente B."/>
            <person name="Cabral C."/>
            <person name="Frias J."/>
            <person name="Faria J."/>
            <person name="Toubarro D."/>
        </authorList>
    </citation>
    <scope>NUCLEOTIDE SEQUENCE [LARGE SCALE GENOMIC DNA]</scope>
    <source>
        <strain evidence="11">ZMCS4</strain>
    </source>
</reference>
<evidence type="ECO:0000256" key="1">
    <source>
        <dbReference type="ARBA" id="ARBA00001286"/>
    </source>
</evidence>
<dbReference type="PANTHER" id="PTHR10815">
    <property type="entry name" value="METHYLATED-DNA--PROTEIN-CYSTEINE METHYLTRANSFERASE"/>
    <property type="match status" value="1"/>
</dbReference>
<keyword evidence="2 10" id="KW-0489">Methyltransferase</keyword>
<name>A0ABU7G8Q0_9ALTE</name>
<dbReference type="InterPro" id="IPR036217">
    <property type="entry name" value="MethylDNA_cys_MeTrfase_DNAb"/>
</dbReference>
<dbReference type="Gene3D" id="1.10.10.60">
    <property type="entry name" value="Homeodomain-like"/>
    <property type="match status" value="1"/>
</dbReference>
<comment type="catalytic activity">
    <reaction evidence="1">
        <text>a 4-O-methyl-thymidine in DNA + L-cysteinyl-[protein] = a thymidine in DNA + S-methyl-L-cysteinyl-[protein]</text>
        <dbReference type="Rhea" id="RHEA:53428"/>
        <dbReference type="Rhea" id="RHEA-COMP:10131"/>
        <dbReference type="Rhea" id="RHEA-COMP:10132"/>
        <dbReference type="Rhea" id="RHEA-COMP:13555"/>
        <dbReference type="Rhea" id="RHEA-COMP:13556"/>
        <dbReference type="ChEBI" id="CHEBI:29950"/>
        <dbReference type="ChEBI" id="CHEBI:82612"/>
        <dbReference type="ChEBI" id="CHEBI:137386"/>
        <dbReference type="ChEBI" id="CHEBI:137387"/>
        <dbReference type="EC" id="2.1.1.63"/>
    </reaction>
</comment>
<dbReference type="PROSITE" id="PS01124">
    <property type="entry name" value="HTH_ARAC_FAMILY_2"/>
    <property type="match status" value="1"/>
</dbReference>
<evidence type="ECO:0000256" key="3">
    <source>
        <dbReference type="ARBA" id="ARBA00022679"/>
    </source>
</evidence>
<dbReference type="InterPro" id="IPR036388">
    <property type="entry name" value="WH-like_DNA-bd_sf"/>
</dbReference>
<sequence>MEQNPLQSHREYQQISRAMAYLIEHQQQQPELKELASDLAMSESHLQRLFSQWAGVSPKRFLQFVTLQKAREQLLESRSVLETAYDVGLSSGARLYDLFVNIEAVTPGEAKTKGEGLTIHYGWGITPFGCAFIASTQRGICQLSFCEAEQQLVPLEELKQAWPKALCIHDDAAVRPLLSQIFNHSQAPKQALSLWLKGTNFQLQVWQALLKVPSGSLCSYQFLAQQVSSANATRAVASAVAKNPIAFIIPCHRVIRSSGALGGYRWGLDRKQLMMGREAVLAEQGNQHGESA</sequence>
<evidence type="ECO:0000256" key="5">
    <source>
        <dbReference type="ARBA" id="ARBA00023015"/>
    </source>
</evidence>
<dbReference type="Proteomes" id="UP001310248">
    <property type="component" value="Unassembled WGS sequence"/>
</dbReference>
<comment type="caution">
    <text evidence="10">The sequence shown here is derived from an EMBL/GenBank/DDBJ whole genome shotgun (WGS) entry which is preliminary data.</text>
</comment>
<keyword evidence="5" id="KW-0805">Transcription regulation</keyword>
<dbReference type="RefSeq" id="WP_329776421.1">
    <property type="nucleotide sequence ID" value="NZ_JAYDYW010000014.1"/>
</dbReference>
<evidence type="ECO:0000256" key="8">
    <source>
        <dbReference type="ARBA" id="ARBA00049348"/>
    </source>
</evidence>
<dbReference type="PANTHER" id="PTHR10815:SF13">
    <property type="entry name" value="METHYLATED-DNA--PROTEIN-CYSTEINE METHYLTRANSFERASE"/>
    <property type="match status" value="1"/>
</dbReference>
<keyword evidence="6" id="KW-0804">Transcription</keyword>
<dbReference type="Gene3D" id="3.30.160.70">
    <property type="entry name" value="Methylated DNA-protein cysteine methyltransferase domain"/>
    <property type="match status" value="1"/>
</dbReference>
<keyword evidence="7" id="KW-0234">DNA repair</keyword>
<feature type="domain" description="HTH araC/xylS-type" evidence="9">
    <location>
        <begin position="16"/>
        <end position="113"/>
    </location>
</feature>
<dbReference type="GO" id="GO:0032259">
    <property type="term" value="P:methylation"/>
    <property type="evidence" value="ECO:0007669"/>
    <property type="project" value="UniProtKB-KW"/>
</dbReference>
<keyword evidence="4" id="KW-0227">DNA damage</keyword>
<dbReference type="InterPro" id="IPR009057">
    <property type="entry name" value="Homeodomain-like_sf"/>
</dbReference>
<comment type="catalytic activity">
    <reaction evidence="8">
        <text>a 6-O-methyl-2'-deoxyguanosine in DNA + L-cysteinyl-[protein] = S-methyl-L-cysteinyl-[protein] + a 2'-deoxyguanosine in DNA</text>
        <dbReference type="Rhea" id="RHEA:24000"/>
        <dbReference type="Rhea" id="RHEA-COMP:10131"/>
        <dbReference type="Rhea" id="RHEA-COMP:10132"/>
        <dbReference type="Rhea" id="RHEA-COMP:11367"/>
        <dbReference type="Rhea" id="RHEA-COMP:11368"/>
        <dbReference type="ChEBI" id="CHEBI:29950"/>
        <dbReference type="ChEBI" id="CHEBI:82612"/>
        <dbReference type="ChEBI" id="CHEBI:85445"/>
        <dbReference type="ChEBI" id="CHEBI:85448"/>
        <dbReference type="EC" id="2.1.1.63"/>
    </reaction>
</comment>
<dbReference type="InterPro" id="IPR036631">
    <property type="entry name" value="MGMT_N_sf"/>
</dbReference>